<evidence type="ECO:0000313" key="2">
    <source>
        <dbReference type="Proteomes" id="UP000280417"/>
    </source>
</evidence>
<organism evidence="1 2">
    <name type="scientific">Aerophobetes bacterium</name>
    <dbReference type="NCBI Taxonomy" id="2030807"/>
    <lineage>
        <taxon>Bacteria</taxon>
        <taxon>Candidatus Aerophobota</taxon>
    </lineage>
</organism>
<gene>
    <name evidence="1" type="ORF">DRJ04_04165</name>
</gene>
<dbReference type="Gene3D" id="3.20.20.410">
    <property type="entry name" value="Protein of unknown function UPF0759"/>
    <property type="match status" value="1"/>
</dbReference>
<dbReference type="AlphaFoldDB" id="A0A662DDI4"/>
<proteinExistence type="predicted"/>
<dbReference type="InterPro" id="IPR002763">
    <property type="entry name" value="DUF72"/>
</dbReference>
<dbReference type="PANTHER" id="PTHR30348">
    <property type="entry name" value="UNCHARACTERIZED PROTEIN YECE"/>
    <property type="match status" value="1"/>
</dbReference>
<evidence type="ECO:0000313" key="1">
    <source>
        <dbReference type="EMBL" id="RLE13515.1"/>
    </source>
</evidence>
<dbReference type="SUPFAM" id="SSF117396">
    <property type="entry name" value="TM1631-like"/>
    <property type="match status" value="1"/>
</dbReference>
<dbReference type="EMBL" id="QMQA01000091">
    <property type="protein sequence ID" value="RLE13515.1"/>
    <property type="molecule type" value="Genomic_DNA"/>
</dbReference>
<sequence length="242" mass="29162">MFEVIIGTSGWWYEHWQGRFYPEKLDKNRWFDYYTRFFTSVEVNSSFYRLPFPNMVKGWAKKAPSDFRFTLKMWRRVTHLKKLRDIKQDIETFLERISPLRNNLGAILYQLPPSLKYNLGLLDDFLQVLPPNFDQAIEFRNKSWLVPDTLSLLERYKIAYCIVSMPDFPELVQITSEVSYIRFHGREILYGSCYSDQELLKWARLIKEFPHRGVKRVYIYFNNDYNAFAVFNALRLKEILKS</sequence>
<protein>
    <submittedName>
        <fullName evidence="1">DUF72 domain-containing protein</fullName>
    </submittedName>
</protein>
<name>A0A662DDI4_UNCAE</name>
<dbReference type="Proteomes" id="UP000280417">
    <property type="component" value="Unassembled WGS sequence"/>
</dbReference>
<reference evidence="1 2" key="1">
    <citation type="submission" date="2018-06" db="EMBL/GenBank/DDBJ databases">
        <title>Extensive metabolic versatility and redundancy in microbially diverse, dynamic hydrothermal sediments.</title>
        <authorList>
            <person name="Dombrowski N."/>
            <person name="Teske A."/>
            <person name="Baker B.J."/>
        </authorList>
    </citation>
    <scope>NUCLEOTIDE SEQUENCE [LARGE SCALE GENOMIC DNA]</scope>
    <source>
        <strain evidence="1">B3_G15</strain>
    </source>
</reference>
<dbReference type="PANTHER" id="PTHR30348:SF4">
    <property type="entry name" value="DUF72 DOMAIN-CONTAINING PROTEIN"/>
    <property type="match status" value="1"/>
</dbReference>
<dbReference type="Pfam" id="PF01904">
    <property type="entry name" value="DUF72"/>
    <property type="match status" value="1"/>
</dbReference>
<dbReference type="InterPro" id="IPR036520">
    <property type="entry name" value="UPF0759_sf"/>
</dbReference>
<comment type="caution">
    <text evidence="1">The sequence shown here is derived from an EMBL/GenBank/DDBJ whole genome shotgun (WGS) entry which is preliminary data.</text>
</comment>
<accession>A0A662DDI4</accession>